<dbReference type="EMBL" id="PKHU01000002">
    <property type="protein sequence ID" value="PKZ29663.1"/>
    <property type="molecule type" value="Genomic_DNA"/>
</dbReference>
<dbReference type="Proteomes" id="UP001075461">
    <property type="component" value="Unassembled WGS sequence"/>
</dbReference>
<dbReference type="Proteomes" id="UP000234639">
    <property type="component" value="Unassembled WGS sequence"/>
</dbReference>
<evidence type="ECO:0000256" key="3">
    <source>
        <dbReference type="ARBA" id="ARBA00022692"/>
    </source>
</evidence>
<dbReference type="Pfam" id="PF00924">
    <property type="entry name" value="MS_channel_2nd"/>
    <property type="match status" value="1"/>
</dbReference>
<evidence type="ECO:0000256" key="6">
    <source>
        <dbReference type="SAM" id="Coils"/>
    </source>
</evidence>
<keyword evidence="8" id="KW-0732">Signal</keyword>
<dbReference type="RefSeq" id="WP_101636675.1">
    <property type="nucleotide sequence ID" value="NZ_JAPXGP010000003.1"/>
</dbReference>
<dbReference type="InterPro" id="IPR006685">
    <property type="entry name" value="MscS_channel_2nd"/>
</dbReference>
<reference evidence="11 12" key="1">
    <citation type="submission" date="2017-12" db="EMBL/GenBank/DDBJ databases">
        <title>Phylogenetic diversity of female urinary microbiome.</title>
        <authorList>
            <person name="Thomas-White K."/>
            <person name="Wolfe A.J."/>
        </authorList>
    </citation>
    <scope>NUCLEOTIDE SEQUENCE [LARGE SCALE GENOMIC DNA]</scope>
    <source>
        <strain evidence="11 12">UMB0112</strain>
    </source>
</reference>
<dbReference type="GO" id="GO:0008381">
    <property type="term" value="F:mechanosensitive monoatomic ion channel activity"/>
    <property type="evidence" value="ECO:0007669"/>
    <property type="project" value="UniProtKB-ARBA"/>
</dbReference>
<comment type="subcellular location">
    <subcellularLocation>
        <location evidence="1">Cell membrane</location>
        <topology evidence="1">Multi-pass membrane protein</topology>
    </subcellularLocation>
</comment>
<evidence type="ECO:0000313" key="12">
    <source>
        <dbReference type="Proteomes" id="UP000234639"/>
    </source>
</evidence>
<keyword evidence="2" id="KW-1003">Cell membrane</keyword>
<organism evidence="11 12">
    <name type="scientific">Campylobacter ureolyticus</name>
    <dbReference type="NCBI Taxonomy" id="827"/>
    <lineage>
        <taxon>Bacteria</taxon>
        <taxon>Pseudomonadati</taxon>
        <taxon>Campylobacterota</taxon>
        <taxon>Epsilonproteobacteria</taxon>
        <taxon>Campylobacterales</taxon>
        <taxon>Campylobacteraceae</taxon>
        <taxon>Campylobacter</taxon>
    </lineage>
</organism>
<dbReference type="EMBL" id="JAPXGP010000003">
    <property type="protein sequence ID" value="MCZ6161721.1"/>
    <property type="molecule type" value="Genomic_DNA"/>
</dbReference>
<evidence type="ECO:0000313" key="11">
    <source>
        <dbReference type="EMBL" id="PKZ29663.1"/>
    </source>
</evidence>
<feature type="coiled-coil region" evidence="6">
    <location>
        <begin position="40"/>
        <end position="99"/>
    </location>
</feature>
<protein>
    <submittedName>
        <fullName evidence="10">Mechanosensitive ion channel</fullName>
    </submittedName>
</protein>
<dbReference type="InterPro" id="IPR011066">
    <property type="entry name" value="MscS_channel_C_sf"/>
</dbReference>
<comment type="caution">
    <text evidence="11">The sequence shown here is derived from an EMBL/GenBank/DDBJ whole genome shotgun (WGS) entry which is preliminary data.</text>
</comment>
<keyword evidence="6" id="KW-0175">Coiled coil</keyword>
<evidence type="ECO:0000313" key="10">
    <source>
        <dbReference type="EMBL" id="MCZ6161721.1"/>
    </source>
</evidence>
<feature type="domain" description="Mechanosensitive ion channel MscS" evidence="9">
    <location>
        <begin position="356"/>
        <end position="406"/>
    </location>
</feature>
<reference evidence="10" key="2">
    <citation type="submission" date="2022-12" db="EMBL/GenBank/DDBJ databases">
        <title>Species Delineation and Comparative Genomics within the Campylobacter ureolyticus Complex.</title>
        <authorList>
            <person name="Maki J."/>
            <person name="Howard M."/>
            <person name="Connelly S."/>
            <person name="Hardy D.J."/>
            <person name="Cameron A."/>
        </authorList>
    </citation>
    <scope>NUCLEOTIDE SEQUENCE</scope>
    <source>
        <strain evidence="10">URMC_786</strain>
    </source>
</reference>
<sequence>MRILFLLFISFVIIFADANKTENSLDQNLTNLDLTQTKEANITKNIIENLQKDLKNINETIKDNIWLTQYQNHLSYQKLIKERNELEKQLKNIKNKDKRETILDDIKIYDEQILLLSEFESMPFSRLLETKDIPEYKKISTPFTILSGLSYIKQLNSQKDEYKSKLNQIVTLVEKLKEKNDILMTINSYIPNDENITKSLSELNFTITEFKSAKSLGKTTYDVYGKRIDDRINLVRSDIKIQLKRAFSIAGWIIFILLLSFIFKFIVKKSIKDNERSYMANKFINFLNFTLIILILIFAYIDNVSYLVTVLGFASAGLAIAMKDMFMSMLGWGVIMIGGTFRVGDRIKARKANGEIYVGDIIDISLLRMTIYEDVTMTTRENRRAGRIIFVPNNYIFTELISNYTHSGMKTVWDGIDILLTFDSNYKKATYIVKNIARQYSKGYTDIAKKQMNKLRTQYSIKSPSVEPRIFHFFEPYGILISIWYMTDSYATLGLRSTISGEILEAFEKEDDIKIAYPTQTLLFRKEDLLESKKEMIKKALNEELKNKELNNKG</sequence>
<dbReference type="Gene3D" id="3.30.70.100">
    <property type="match status" value="1"/>
</dbReference>
<dbReference type="GO" id="GO:0005886">
    <property type="term" value="C:plasma membrane"/>
    <property type="evidence" value="ECO:0007669"/>
    <property type="project" value="UniProtKB-SubCell"/>
</dbReference>
<feature type="signal peptide" evidence="8">
    <location>
        <begin position="1"/>
        <end position="18"/>
    </location>
</feature>
<feature type="transmembrane region" description="Helical" evidence="7">
    <location>
        <begin position="246"/>
        <end position="267"/>
    </location>
</feature>
<evidence type="ECO:0000259" key="9">
    <source>
        <dbReference type="Pfam" id="PF00924"/>
    </source>
</evidence>
<proteinExistence type="predicted"/>
<dbReference type="InterPro" id="IPR023408">
    <property type="entry name" value="MscS_beta-dom_sf"/>
</dbReference>
<dbReference type="PANTHER" id="PTHR30566:SF5">
    <property type="entry name" value="MECHANOSENSITIVE ION CHANNEL PROTEIN 1, MITOCHONDRIAL-RELATED"/>
    <property type="match status" value="1"/>
</dbReference>
<feature type="coiled-coil region" evidence="6">
    <location>
        <begin position="152"/>
        <end position="179"/>
    </location>
</feature>
<accession>A0A2I1NBA6</accession>
<dbReference type="SUPFAM" id="SSF82689">
    <property type="entry name" value="Mechanosensitive channel protein MscS (YggB), C-terminal domain"/>
    <property type="match status" value="1"/>
</dbReference>
<keyword evidence="4 7" id="KW-1133">Transmembrane helix</keyword>
<dbReference type="Gene3D" id="2.30.30.60">
    <property type="match status" value="1"/>
</dbReference>
<evidence type="ECO:0000256" key="8">
    <source>
        <dbReference type="SAM" id="SignalP"/>
    </source>
</evidence>
<dbReference type="SUPFAM" id="SSF50182">
    <property type="entry name" value="Sm-like ribonucleoproteins"/>
    <property type="match status" value="1"/>
</dbReference>
<evidence type="ECO:0000256" key="1">
    <source>
        <dbReference type="ARBA" id="ARBA00004651"/>
    </source>
</evidence>
<name>A0A2I1NBA6_9BACT</name>
<evidence type="ECO:0000256" key="2">
    <source>
        <dbReference type="ARBA" id="ARBA00022475"/>
    </source>
</evidence>
<evidence type="ECO:0000256" key="5">
    <source>
        <dbReference type="ARBA" id="ARBA00023136"/>
    </source>
</evidence>
<dbReference type="PANTHER" id="PTHR30566">
    <property type="entry name" value="YNAI-RELATED MECHANOSENSITIVE ION CHANNEL"/>
    <property type="match status" value="1"/>
</dbReference>
<gene>
    <name evidence="11" type="ORF">CYJ41_01880</name>
    <name evidence="10" type="ORF">O6B92_05145</name>
</gene>
<evidence type="ECO:0000256" key="7">
    <source>
        <dbReference type="SAM" id="Phobius"/>
    </source>
</evidence>
<evidence type="ECO:0000256" key="4">
    <source>
        <dbReference type="ARBA" id="ARBA00022989"/>
    </source>
</evidence>
<keyword evidence="3 7" id="KW-0812">Transmembrane</keyword>
<dbReference type="InterPro" id="IPR010920">
    <property type="entry name" value="LSM_dom_sf"/>
</dbReference>
<keyword evidence="5 7" id="KW-0472">Membrane</keyword>
<feature type="chain" id="PRO_5014128143" evidence="8">
    <location>
        <begin position="19"/>
        <end position="554"/>
    </location>
</feature>
<dbReference type="AlphaFoldDB" id="A0A2I1NBA6"/>